<comment type="domain">
    <text evidence="6">The nitrogen atoms of the two glycine residues in the GGXR motif define the oxyanion hole, and stabilize the oxyanion that forms during the nucleophilic attack by the catalytic serine during substrate cleavage.</text>
</comment>
<evidence type="ECO:0000256" key="5">
    <source>
        <dbReference type="PROSITE-ProRule" id="PRU01161"/>
    </source>
</evidence>
<dbReference type="AlphaFoldDB" id="A0A4Y7IG62"/>
<dbReference type="OMA" id="RPMYSAD"/>
<dbReference type="PANTHER" id="PTHR32241">
    <property type="entry name" value="PATATIN-LIKE PROTEIN 6"/>
    <property type="match status" value="1"/>
</dbReference>
<dbReference type="EMBL" id="CM010715">
    <property type="protein sequence ID" value="RZC47046.1"/>
    <property type="molecule type" value="Genomic_DNA"/>
</dbReference>
<proteinExistence type="inferred from homology"/>
<dbReference type="GO" id="GO:0016787">
    <property type="term" value="F:hydrolase activity"/>
    <property type="evidence" value="ECO:0007669"/>
    <property type="project" value="UniProtKB-KW"/>
</dbReference>
<accession>A0A4Y7IG62</accession>
<evidence type="ECO:0000256" key="1">
    <source>
        <dbReference type="ARBA" id="ARBA00010240"/>
    </source>
</evidence>
<keyword evidence="9" id="KW-1185">Reference proteome</keyword>
<gene>
    <name evidence="8" type="ORF">C5167_039986</name>
</gene>
<evidence type="ECO:0000256" key="6">
    <source>
        <dbReference type="RuleBase" id="RU361262"/>
    </source>
</evidence>
<protein>
    <recommendedName>
        <fullName evidence="6">Patatin</fullName>
        <ecNumber evidence="6">3.1.1.-</ecNumber>
    </recommendedName>
</protein>
<dbReference type="GO" id="GO:0016042">
    <property type="term" value="P:lipid catabolic process"/>
    <property type="evidence" value="ECO:0007669"/>
    <property type="project" value="UniProtKB-KW"/>
</dbReference>
<dbReference type="OrthoDB" id="630895at2759"/>
<comment type="caution">
    <text evidence="5">Lacks conserved residue(s) required for the propagation of feature annotation.</text>
</comment>
<comment type="similarity">
    <text evidence="1 6">Belongs to the patatin family.</text>
</comment>
<dbReference type="Gene3D" id="3.40.1090.10">
    <property type="entry name" value="Cytosolic phospholipase A2 catalytic domain"/>
    <property type="match status" value="1"/>
</dbReference>
<dbReference type="Pfam" id="PF01734">
    <property type="entry name" value="Patatin"/>
    <property type="match status" value="1"/>
</dbReference>
<keyword evidence="3 6" id="KW-0442">Lipid degradation</keyword>
<evidence type="ECO:0000313" key="9">
    <source>
        <dbReference type="Proteomes" id="UP000316621"/>
    </source>
</evidence>
<dbReference type="SUPFAM" id="SSF52151">
    <property type="entry name" value="FabD/lysophospholipase-like"/>
    <property type="match status" value="1"/>
</dbReference>
<comment type="function">
    <text evidence="6">Lipolytic acyl hydrolase (LAH).</text>
</comment>
<evidence type="ECO:0000256" key="2">
    <source>
        <dbReference type="ARBA" id="ARBA00022801"/>
    </source>
</evidence>
<evidence type="ECO:0000256" key="4">
    <source>
        <dbReference type="ARBA" id="ARBA00023098"/>
    </source>
</evidence>
<keyword evidence="4 6" id="KW-0443">Lipid metabolism</keyword>
<reference evidence="8 9" key="1">
    <citation type="journal article" date="2018" name="Science">
        <title>The opium poppy genome and morphinan production.</title>
        <authorList>
            <person name="Guo L."/>
            <person name="Winzer T."/>
            <person name="Yang X."/>
            <person name="Li Y."/>
            <person name="Ning Z."/>
            <person name="He Z."/>
            <person name="Teodor R."/>
            <person name="Lu Y."/>
            <person name="Bowser T.A."/>
            <person name="Graham I.A."/>
            <person name="Ye K."/>
        </authorList>
    </citation>
    <scope>NUCLEOTIDE SEQUENCE [LARGE SCALE GENOMIC DNA]</scope>
    <source>
        <strain evidence="9">cv. HN1</strain>
        <tissue evidence="8">Leaves</tissue>
    </source>
</reference>
<organism evidence="8 9">
    <name type="scientific">Papaver somniferum</name>
    <name type="common">Opium poppy</name>
    <dbReference type="NCBI Taxonomy" id="3469"/>
    <lineage>
        <taxon>Eukaryota</taxon>
        <taxon>Viridiplantae</taxon>
        <taxon>Streptophyta</taxon>
        <taxon>Embryophyta</taxon>
        <taxon>Tracheophyta</taxon>
        <taxon>Spermatophyta</taxon>
        <taxon>Magnoliopsida</taxon>
        <taxon>Ranunculales</taxon>
        <taxon>Papaveraceae</taxon>
        <taxon>Papaveroideae</taxon>
        <taxon>Papaver</taxon>
    </lineage>
</organism>
<dbReference type="Gramene" id="RZC47046">
    <property type="protein sequence ID" value="RZC47046"/>
    <property type="gene ID" value="C5167_039986"/>
</dbReference>
<dbReference type="Proteomes" id="UP000316621">
    <property type="component" value="Chromosome 1"/>
</dbReference>
<keyword evidence="2 6" id="KW-0378">Hydrolase</keyword>
<dbReference type="InterPro" id="IPR002641">
    <property type="entry name" value="PNPLA_dom"/>
</dbReference>
<name>A0A4Y7IG62_PAPSO</name>
<evidence type="ECO:0000313" key="8">
    <source>
        <dbReference type="EMBL" id="RZC47046.1"/>
    </source>
</evidence>
<dbReference type="EC" id="3.1.1.-" evidence="6"/>
<dbReference type="PANTHER" id="PTHR32241:SF12">
    <property type="entry name" value="OS03G0784100 PROTEIN"/>
    <property type="match status" value="1"/>
</dbReference>
<feature type="domain" description="PNPLA" evidence="7">
    <location>
        <begin position="68"/>
        <end position="265"/>
    </location>
</feature>
<sequence length="440" mass="48166">MAEVYSPMMSDSSSNHFDIDKLTNDIFSILENKFLFDSKQTNSKLPTEDLVETLKANKHDVGKVRVLSIDGVGSTDGILAAKSLCHLESKLMNITRNSDARVADYFDVASGSGIGGILIALLFTRGKEGRPLLKTNEALQFLVKNRKRLNNTGSSSSGMFGKMFRASAKMEKIFRQIFGECTLKDTLKPVLIPCFDLKTRATFLFSRADGLENDGYDFKMREICVATSSDPTVHGGFEMKSVDKKTKIMAVDGGLAMNNPAAAAITHVLNNKQEFPYCDSVEDLLVVSLGNGESDSGGRNTLSSAGFLKIAGEGASDTVDQAVSMAFREYRTENYVRIQGNNGMTGPQRSSLRKNPNTVSIDGKRLLDVSEAMLKQKNVESVLFRGKKLVAATNLEKLDEFAGLLVKERERRKSSIFATVMFKHASPRSSSATVSTDFSC</sequence>
<evidence type="ECO:0000259" key="7">
    <source>
        <dbReference type="PROSITE" id="PS51635"/>
    </source>
</evidence>
<dbReference type="InterPro" id="IPR016035">
    <property type="entry name" value="Acyl_Trfase/lysoPLipase"/>
</dbReference>
<dbReference type="PROSITE" id="PS51635">
    <property type="entry name" value="PNPLA"/>
    <property type="match status" value="1"/>
</dbReference>
<evidence type="ECO:0000256" key="3">
    <source>
        <dbReference type="ARBA" id="ARBA00022963"/>
    </source>
</evidence>
<feature type="short sequence motif" description="DGA/G" evidence="5">
    <location>
        <begin position="252"/>
        <end position="254"/>
    </location>
</feature>